<evidence type="ECO:0000313" key="1">
    <source>
        <dbReference type="EMBL" id="JAD39553.1"/>
    </source>
</evidence>
<reference evidence="1" key="2">
    <citation type="journal article" date="2015" name="Data Brief">
        <title>Shoot transcriptome of the giant reed, Arundo donax.</title>
        <authorList>
            <person name="Barrero R.A."/>
            <person name="Guerrero F.D."/>
            <person name="Moolhuijzen P."/>
            <person name="Goolsby J.A."/>
            <person name="Tidwell J."/>
            <person name="Bellgard S.E."/>
            <person name="Bellgard M.I."/>
        </authorList>
    </citation>
    <scope>NUCLEOTIDE SEQUENCE</scope>
    <source>
        <tissue evidence="1">Shoot tissue taken approximately 20 cm above the soil surface</tissue>
    </source>
</reference>
<organism evidence="1">
    <name type="scientific">Arundo donax</name>
    <name type="common">Giant reed</name>
    <name type="synonym">Donax arundinaceus</name>
    <dbReference type="NCBI Taxonomy" id="35708"/>
    <lineage>
        <taxon>Eukaryota</taxon>
        <taxon>Viridiplantae</taxon>
        <taxon>Streptophyta</taxon>
        <taxon>Embryophyta</taxon>
        <taxon>Tracheophyta</taxon>
        <taxon>Spermatophyta</taxon>
        <taxon>Magnoliopsida</taxon>
        <taxon>Liliopsida</taxon>
        <taxon>Poales</taxon>
        <taxon>Poaceae</taxon>
        <taxon>PACMAD clade</taxon>
        <taxon>Arundinoideae</taxon>
        <taxon>Arundineae</taxon>
        <taxon>Arundo</taxon>
    </lineage>
</organism>
<name>A0A0A8ZPD0_ARUDO</name>
<accession>A0A0A8ZPD0</accession>
<dbReference type="AlphaFoldDB" id="A0A0A8ZPD0"/>
<dbReference type="EMBL" id="GBRH01258342">
    <property type="protein sequence ID" value="JAD39553.1"/>
    <property type="molecule type" value="Transcribed_RNA"/>
</dbReference>
<sequence length="89" mass="10019">MTMLLAVFNLVDAFWFIVVVLGSIIKSLVPCYSLQLPDAYSLYMYMNTSRPLSNIKHINHLIFLPFSTINVYVISICCLEGHGGTEETS</sequence>
<proteinExistence type="predicted"/>
<protein>
    <submittedName>
        <fullName evidence="1">Uncharacterized protein</fullName>
    </submittedName>
</protein>
<reference evidence="1" key="1">
    <citation type="submission" date="2014-09" db="EMBL/GenBank/DDBJ databases">
        <authorList>
            <person name="Magalhaes I.L.F."/>
            <person name="Oliveira U."/>
            <person name="Santos F.R."/>
            <person name="Vidigal T.H.D.A."/>
            <person name="Brescovit A.D."/>
            <person name="Santos A.J."/>
        </authorList>
    </citation>
    <scope>NUCLEOTIDE SEQUENCE</scope>
    <source>
        <tissue evidence="1">Shoot tissue taken approximately 20 cm above the soil surface</tissue>
    </source>
</reference>